<feature type="transmembrane region" description="Helical" evidence="1">
    <location>
        <begin position="7"/>
        <end position="28"/>
    </location>
</feature>
<evidence type="ECO:0000256" key="1">
    <source>
        <dbReference type="SAM" id="Phobius"/>
    </source>
</evidence>
<feature type="transmembrane region" description="Helical" evidence="1">
    <location>
        <begin position="116"/>
        <end position="138"/>
    </location>
</feature>
<keyword evidence="1" id="KW-0472">Membrane</keyword>
<organism evidence="2 3">
    <name type="scientific">Enterococcus villorum</name>
    <dbReference type="NCBI Taxonomy" id="112904"/>
    <lineage>
        <taxon>Bacteria</taxon>
        <taxon>Bacillati</taxon>
        <taxon>Bacillota</taxon>
        <taxon>Bacilli</taxon>
        <taxon>Lactobacillales</taxon>
        <taxon>Enterococcaceae</taxon>
        <taxon>Enterococcus</taxon>
    </lineage>
</organism>
<dbReference type="STRING" id="112904.BH747_07615"/>
<evidence type="ECO:0000313" key="2">
    <source>
        <dbReference type="EMBL" id="OQO70287.1"/>
    </source>
</evidence>
<evidence type="ECO:0000313" key="3">
    <source>
        <dbReference type="Proteomes" id="UP000192477"/>
    </source>
</evidence>
<feature type="transmembrane region" description="Helical" evidence="1">
    <location>
        <begin position="176"/>
        <end position="194"/>
    </location>
</feature>
<protein>
    <submittedName>
        <fullName evidence="2">Uncharacterized protein</fullName>
    </submittedName>
</protein>
<dbReference type="RefSeq" id="WP_081183742.1">
    <property type="nucleotide sequence ID" value="NZ_MJEA01000006.1"/>
</dbReference>
<dbReference type="OrthoDB" id="21325at2"/>
<feature type="transmembrane region" description="Helical" evidence="1">
    <location>
        <begin position="40"/>
        <end position="61"/>
    </location>
</feature>
<feature type="transmembrane region" description="Helical" evidence="1">
    <location>
        <begin position="144"/>
        <end position="164"/>
    </location>
</feature>
<proteinExistence type="predicted"/>
<feature type="transmembrane region" description="Helical" evidence="1">
    <location>
        <begin position="230"/>
        <end position="246"/>
    </location>
</feature>
<keyword evidence="1" id="KW-1133">Transmembrane helix</keyword>
<dbReference type="AlphaFoldDB" id="A0A1V8YXG1"/>
<reference evidence="2 3" key="1">
    <citation type="journal article" date="2017" name="BMC Microbiol.">
        <title>Comparative genomics of Enterococcus spp. isolated from bovine feces.</title>
        <authorList>
            <person name="Beukers A.G."/>
            <person name="Zaheer R."/>
            <person name="Goji N."/>
            <person name="Amoako K.K."/>
            <person name="Chaves A.V."/>
            <person name="Ward M.P."/>
            <person name="McAllister T.A."/>
        </authorList>
    </citation>
    <scope>NUCLEOTIDE SEQUENCE [LARGE SCALE GENOMIC DNA]</scope>
    <source>
        <strain evidence="2 3">F1129D 143</strain>
    </source>
</reference>
<accession>A0A1V8YXG1</accession>
<sequence>MTILTDNFVNFVIIGGFIIIHLSSNFFLSRKLNVQKMSSFAAGVGISYAIVHLLPHLAYFQTVLIDKFAWEAGIFYTHTIYAIVLVGLVGSYVVYKIDERTFMVLEKKDMAQANHVYFWSDISFHMVYNVMIGYLVIVNTLSEQFYILTYFIAFGLHFLMSDWTLYHHHGELYNKFGRFLLSFSIFAGAFISVIVTLPYYLVVCIEALITGALLMDIIKLELPNGSEGSIRYFLIGTVFSGILFVFI</sequence>
<dbReference type="EMBL" id="MJEA01000006">
    <property type="protein sequence ID" value="OQO70287.1"/>
    <property type="molecule type" value="Genomic_DNA"/>
</dbReference>
<keyword evidence="1" id="KW-0812">Transmembrane</keyword>
<dbReference type="Proteomes" id="UP000192477">
    <property type="component" value="Unassembled WGS sequence"/>
</dbReference>
<name>A0A1V8YXG1_9ENTE</name>
<gene>
    <name evidence="2" type="ORF">BH747_07615</name>
</gene>
<feature type="transmembrane region" description="Helical" evidence="1">
    <location>
        <begin position="73"/>
        <end position="95"/>
    </location>
</feature>
<comment type="caution">
    <text evidence="2">The sequence shown here is derived from an EMBL/GenBank/DDBJ whole genome shotgun (WGS) entry which is preliminary data.</text>
</comment>